<evidence type="ECO:0000313" key="6">
    <source>
        <dbReference type="Proteomes" id="UP000092544"/>
    </source>
</evidence>
<dbReference type="CDD" id="cd00156">
    <property type="entry name" value="REC"/>
    <property type="match status" value="1"/>
</dbReference>
<dbReference type="OrthoDB" id="9176779at2"/>
<dbReference type="Proteomes" id="UP000092544">
    <property type="component" value="Unassembled WGS sequence"/>
</dbReference>
<dbReference type="PANTHER" id="PTHR44757:SF2">
    <property type="entry name" value="BIOFILM ARCHITECTURE MAINTENANCE PROTEIN MBAA"/>
    <property type="match status" value="1"/>
</dbReference>
<dbReference type="SUPFAM" id="SSF52172">
    <property type="entry name" value="CheY-like"/>
    <property type="match status" value="1"/>
</dbReference>
<dbReference type="Pfam" id="PF00990">
    <property type="entry name" value="GGDEF"/>
    <property type="match status" value="1"/>
</dbReference>
<organism evidence="5 6">
    <name type="scientific">Marinomonas spartinae</name>
    <dbReference type="NCBI Taxonomy" id="1792290"/>
    <lineage>
        <taxon>Bacteria</taxon>
        <taxon>Pseudomonadati</taxon>
        <taxon>Pseudomonadota</taxon>
        <taxon>Gammaproteobacteria</taxon>
        <taxon>Oceanospirillales</taxon>
        <taxon>Oceanospirillaceae</taxon>
        <taxon>Marinomonas</taxon>
    </lineage>
</organism>
<dbReference type="SUPFAM" id="SSF55073">
    <property type="entry name" value="Nucleotide cyclase"/>
    <property type="match status" value="1"/>
</dbReference>
<feature type="domain" description="GGDEF" evidence="4">
    <location>
        <begin position="170"/>
        <end position="305"/>
    </location>
</feature>
<dbReference type="SMART" id="SM00267">
    <property type="entry name" value="GGDEF"/>
    <property type="match status" value="1"/>
</dbReference>
<dbReference type="GO" id="GO:0000160">
    <property type="term" value="P:phosphorelay signal transduction system"/>
    <property type="evidence" value="ECO:0007669"/>
    <property type="project" value="InterPro"/>
</dbReference>
<sequence>MDVSIPPEADMLRLLIVDDDDVDRERLRRMLAKSDIETLVSEASSLEDSMNFLKGGEFDCVIVDYRLGINSGLTLLNSIRTTLENRCAVIMVTGLGDEEVAAEAMRLGASDYLLKSQLQSPQLIRAVISSVHRAELEKKLHDMAHYDSLTGLASRPLLLKQLQTAIVDEEPSAVAFLDLDNFKPVNDNYGHDTGDFVLITIADRLKQIVRKNDTLSRIGGDEFVLLLRGVASEEQCIEFLNLLLEVVNKPIELAEFESFVQVSASIGVTLVANDSLDADTVVRRADQTMYQAKNLGRNNIVFFDPEEERRLHERRAILQAAERGIVRHEFELHYQPQVDMVNHRLKGVEALIRWNHPNNGLLYPGDFAEALEHPTTGIVIGGWVLEEALRQLAIWGRDDLVVSVNIAPAHLLSSGFVQQLDQLLQNMPNISPKLLEIEILETVSMADIHRAVEVVKACCELGVRVALDDFGTGYSSLNYLKKLPLNTLKIDKSFIQNILSNQDDRAIVACVAELSQAFKYDLIAEGVESFDHMQSLIEIGCHLGQGYYIARPMSADKMTQWIDEYNKGPKLQ</sequence>
<dbReference type="Pfam" id="PF00563">
    <property type="entry name" value="EAL"/>
    <property type="match status" value="1"/>
</dbReference>
<dbReference type="InterPro" id="IPR001789">
    <property type="entry name" value="Sig_transdc_resp-reg_receiver"/>
</dbReference>
<reference evidence="5 6" key="1">
    <citation type="submission" date="2016-06" db="EMBL/GenBank/DDBJ databases">
        <authorList>
            <person name="Kjaerup R.B."/>
            <person name="Dalgaard T.S."/>
            <person name="Juul-Madsen H.R."/>
        </authorList>
    </citation>
    <scope>NUCLEOTIDE SEQUENCE [LARGE SCALE GENOMIC DNA]</scope>
    <source>
        <strain evidence="5 6">CECT 8886</strain>
    </source>
</reference>
<dbReference type="InterPro" id="IPR035919">
    <property type="entry name" value="EAL_sf"/>
</dbReference>
<dbReference type="InterPro" id="IPR011006">
    <property type="entry name" value="CheY-like_superfamily"/>
</dbReference>
<dbReference type="Gene3D" id="3.40.50.2300">
    <property type="match status" value="1"/>
</dbReference>
<evidence type="ECO:0000259" key="2">
    <source>
        <dbReference type="PROSITE" id="PS50110"/>
    </source>
</evidence>
<dbReference type="PROSITE" id="PS50883">
    <property type="entry name" value="EAL"/>
    <property type="match status" value="1"/>
</dbReference>
<feature type="modified residue" description="4-aspartylphosphate" evidence="1">
    <location>
        <position position="64"/>
    </location>
</feature>
<dbReference type="PROSITE" id="PS50110">
    <property type="entry name" value="RESPONSE_REGULATORY"/>
    <property type="match status" value="1"/>
</dbReference>
<dbReference type="SMART" id="SM00052">
    <property type="entry name" value="EAL"/>
    <property type="match status" value="1"/>
</dbReference>
<dbReference type="Gene3D" id="3.30.70.270">
    <property type="match status" value="1"/>
</dbReference>
<dbReference type="InterPro" id="IPR029787">
    <property type="entry name" value="Nucleotide_cyclase"/>
</dbReference>
<protein>
    <submittedName>
        <fullName evidence="5">Phytochrome-like protein cph2</fullName>
    </submittedName>
</protein>
<keyword evidence="6" id="KW-1185">Reference proteome</keyword>
<dbReference type="InterPro" id="IPR001633">
    <property type="entry name" value="EAL_dom"/>
</dbReference>
<feature type="domain" description="EAL" evidence="3">
    <location>
        <begin position="314"/>
        <end position="566"/>
    </location>
</feature>
<dbReference type="Pfam" id="PF00072">
    <property type="entry name" value="Response_reg"/>
    <property type="match status" value="1"/>
</dbReference>
<dbReference type="PANTHER" id="PTHR44757">
    <property type="entry name" value="DIGUANYLATE CYCLASE DGCP"/>
    <property type="match status" value="1"/>
</dbReference>
<dbReference type="Gene3D" id="3.20.20.450">
    <property type="entry name" value="EAL domain"/>
    <property type="match status" value="1"/>
</dbReference>
<dbReference type="InterPro" id="IPR043128">
    <property type="entry name" value="Rev_trsase/Diguanyl_cyclase"/>
</dbReference>
<gene>
    <name evidence="5" type="primary">cph2_9</name>
    <name evidence="5" type="ORF">MSP8886_02251</name>
</gene>
<dbReference type="AlphaFoldDB" id="A0A1A8TI67"/>
<keyword evidence="1" id="KW-0597">Phosphoprotein</keyword>
<accession>A0A1A8TI67</accession>
<dbReference type="EMBL" id="FLOB01000004">
    <property type="protein sequence ID" value="SBS31823.1"/>
    <property type="molecule type" value="Genomic_DNA"/>
</dbReference>
<dbReference type="PROSITE" id="PS50887">
    <property type="entry name" value="GGDEF"/>
    <property type="match status" value="1"/>
</dbReference>
<dbReference type="SMART" id="SM00448">
    <property type="entry name" value="REC"/>
    <property type="match status" value="1"/>
</dbReference>
<evidence type="ECO:0000313" key="5">
    <source>
        <dbReference type="EMBL" id="SBS31823.1"/>
    </source>
</evidence>
<evidence type="ECO:0000256" key="1">
    <source>
        <dbReference type="PROSITE-ProRule" id="PRU00169"/>
    </source>
</evidence>
<dbReference type="SUPFAM" id="SSF141868">
    <property type="entry name" value="EAL domain-like"/>
    <property type="match status" value="1"/>
</dbReference>
<proteinExistence type="predicted"/>
<dbReference type="RefSeq" id="WP_067016406.1">
    <property type="nucleotide sequence ID" value="NZ_FLOB01000004.1"/>
</dbReference>
<dbReference type="InterPro" id="IPR000160">
    <property type="entry name" value="GGDEF_dom"/>
</dbReference>
<dbReference type="NCBIfam" id="TIGR00254">
    <property type="entry name" value="GGDEF"/>
    <property type="match status" value="1"/>
</dbReference>
<dbReference type="CDD" id="cd01948">
    <property type="entry name" value="EAL"/>
    <property type="match status" value="1"/>
</dbReference>
<evidence type="ECO:0000259" key="4">
    <source>
        <dbReference type="PROSITE" id="PS50887"/>
    </source>
</evidence>
<feature type="domain" description="Response regulatory" evidence="2">
    <location>
        <begin position="13"/>
        <end position="130"/>
    </location>
</feature>
<dbReference type="CDD" id="cd01949">
    <property type="entry name" value="GGDEF"/>
    <property type="match status" value="1"/>
</dbReference>
<dbReference type="InterPro" id="IPR052155">
    <property type="entry name" value="Biofilm_reg_signaling"/>
</dbReference>
<evidence type="ECO:0000259" key="3">
    <source>
        <dbReference type="PROSITE" id="PS50883"/>
    </source>
</evidence>
<name>A0A1A8TI67_9GAMM</name>
<dbReference type="STRING" id="1792290.MSP8886_02251"/>